<feature type="region of interest" description="Disordered" evidence="1">
    <location>
        <begin position="1"/>
        <end position="48"/>
    </location>
</feature>
<evidence type="ECO:0000313" key="2">
    <source>
        <dbReference type="EMBL" id="KAL2624200.1"/>
    </source>
</evidence>
<gene>
    <name evidence="2" type="ORF">R1flu_008445</name>
</gene>
<dbReference type="Proteomes" id="UP001605036">
    <property type="component" value="Unassembled WGS sequence"/>
</dbReference>
<keyword evidence="3" id="KW-1185">Reference proteome</keyword>
<dbReference type="AlphaFoldDB" id="A0ABD1YCC9"/>
<evidence type="ECO:0000256" key="1">
    <source>
        <dbReference type="SAM" id="MobiDB-lite"/>
    </source>
</evidence>
<sequence length="139" mass="15272">MSLSTMADTNTKVKGRRVRPSRRFLYYKTPERDPPQEASTSDVASGEIGHVSDSLPTYIMMHLGRAEARVQGIAVWRIESNKNQGELTTTEPSYKNERAAEAIFIKSTRKNGKGLSCFHNGELNPTTEESGGVNAGAAR</sequence>
<accession>A0ABD1YCC9</accession>
<comment type="caution">
    <text evidence="2">The sequence shown here is derived from an EMBL/GenBank/DDBJ whole genome shotgun (WGS) entry which is preliminary data.</text>
</comment>
<reference evidence="2 3" key="1">
    <citation type="submission" date="2024-09" db="EMBL/GenBank/DDBJ databases">
        <title>Chromosome-scale assembly of Riccia fluitans.</title>
        <authorList>
            <person name="Paukszto L."/>
            <person name="Sawicki J."/>
            <person name="Karawczyk K."/>
            <person name="Piernik-Szablinska J."/>
            <person name="Szczecinska M."/>
            <person name="Mazdziarz M."/>
        </authorList>
    </citation>
    <scope>NUCLEOTIDE SEQUENCE [LARGE SCALE GENOMIC DNA]</scope>
    <source>
        <strain evidence="2">Rf_01</strain>
        <tissue evidence="2">Aerial parts of the thallus</tissue>
    </source>
</reference>
<feature type="compositionally biased region" description="Basic residues" evidence="1">
    <location>
        <begin position="13"/>
        <end position="22"/>
    </location>
</feature>
<feature type="compositionally biased region" description="Polar residues" evidence="1">
    <location>
        <begin position="1"/>
        <end position="12"/>
    </location>
</feature>
<organism evidence="2 3">
    <name type="scientific">Riccia fluitans</name>
    <dbReference type="NCBI Taxonomy" id="41844"/>
    <lineage>
        <taxon>Eukaryota</taxon>
        <taxon>Viridiplantae</taxon>
        <taxon>Streptophyta</taxon>
        <taxon>Embryophyta</taxon>
        <taxon>Marchantiophyta</taxon>
        <taxon>Marchantiopsida</taxon>
        <taxon>Marchantiidae</taxon>
        <taxon>Marchantiales</taxon>
        <taxon>Ricciaceae</taxon>
        <taxon>Riccia</taxon>
    </lineage>
</organism>
<dbReference type="EMBL" id="JBHFFA010000005">
    <property type="protein sequence ID" value="KAL2624200.1"/>
    <property type="molecule type" value="Genomic_DNA"/>
</dbReference>
<protein>
    <submittedName>
        <fullName evidence="2">Uncharacterized protein</fullName>
    </submittedName>
</protein>
<name>A0ABD1YCC9_9MARC</name>
<feature type="region of interest" description="Disordered" evidence="1">
    <location>
        <begin position="115"/>
        <end position="139"/>
    </location>
</feature>
<evidence type="ECO:0000313" key="3">
    <source>
        <dbReference type="Proteomes" id="UP001605036"/>
    </source>
</evidence>
<proteinExistence type="predicted"/>